<dbReference type="GO" id="GO:0006749">
    <property type="term" value="P:glutathione metabolic process"/>
    <property type="evidence" value="ECO:0007669"/>
    <property type="project" value="TreeGrafter"/>
</dbReference>
<comment type="catalytic activity">
    <reaction evidence="3">
        <text>RX + glutathione = an S-substituted glutathione + a halide anion + H(+)</text>
        <dbReference type="Rhea" id="RHEA:16437"/>
        <dbReference type="ChEBI" id="CHEBI:15378"/>
        <dbReference type="ChEBI" id="CHEBI:16042"/>
        <dbReference type="ChEBI" id="CHEBI:17792"/>
        <dbReference type="ChEBI" id="CHEBI:57925"/>
        <dbReference type="ChEBI" id="CHEBI:90779"/>
        <dbReference type="EC" id="2.5.1.18"/>
    </reaction>
</comment>
<keyword evidence="2 7" id="KW-0808">Transferase</keyword>
<dbReference type="OMA" id="RHPWGKI"/>
<dbReference type="PROSITE" id="PS50404">
    <property type="entry name" value="GST_NTER"/>
    <property type="match status" value="1"/>
</dbReference>
<dbReference type="Gene3D" id="3.40.30.10">
    <property type="entry name" value="Glutaredoxin"/>
    <property type="match status" value="1"/>
</dbReference>
<dbReference type="EC" id="2.5.1.18" evidence="1"/>
<evidence type="ECO:0000259" key="6">
    <source>
        <dbReference type="PROSITE" id="PS50405"/>
    </source>
</evidence>
<dbReference type="Proteomes" id="UP000077248">
    <property type="component" value="Unassembled WGS sequence"/>
</dbReference>
<dbReference type="SUPFAM" id="SSF47616">
    <property type="entry name" value="GST C-terminal domain-like"/>
    <property type="match status" value="1"/>
</dbReference>
<dbReference type="InterPro" id="IPR040079">
    <property type="entry name" value="Glutathione_S-Trfase"/>
</dbReference>
<dbReference type="GO" id="GO:0004364">
    <property type="term" value="F:glutathione transferase activity"/>
    <property type="evidence" value="ECO:0007669"/>
    <property type="project" value="UniProtKB-EC"/>
</dbReference>
<evidence type="ECO:0000313" key="7">
    <source>
        <dbReference type="EMBL" id="OAG25671.1"/>
    </source>
</evidence>
<dbReference type="PANTHER" id="PTHR43900">
    <property type="entry name" value="GLUTATHIONE S-TRANSFERASE RHO"/>
    <property type="match status" value="1"/>
</dbReference>
<feature type="domain" description="GST C-terminal" evidence="6">
    <location>
        <begin position="95"/>
        <end position="225"/>
    </location>
</feature>
<dbReference type="KEGG" id="aalt:CC77DRAFT_1015047"/>
<dbReference type="AlphaFoldDB" id="A0A177E2H4"/>
<reference evidence="7 8" key="1">
    <citation type="submission" date="2016-05" db="EMBL/GenBank/DDBJ databases">
        <title>Comparative analysis of secretome profiles of manganese(II)-oxidizing ascomycete fungi.</title>
        <authorList>
            <consortium name="DOE Joint Genome Institute"/>
            <person name="Zeiner C.A."/>
            <person name="Purvine S.O."/>
            <person name="Zink E.M."/>
            <person name="Wu S."/>
            <person name="Pasa-Tolic L."/>
            <person name="Chaput D.L."/>
            <person name="Haridas S."/>
            <person name="Grigoriev I.V."/>
            <person name="Santelli C.M."/>
            <person name="Hansel C.M."/>
        </authorList>
    </citation>
    <scope>NUCLEOTIDE SEQUENCE [LARGE SCALE GENOMIC DNA]</scope>
    <source>
        <strain evidence="7 8">SRC1lrK2f</strain>
    </source>
</reference>
<gene>
    <name evidence="7" type="ORF">CC77DRAFT_1015047</name>
</gene>
<accession>A0A177E2H4</accession>
<dbReference type="GO" id="GO:0005737">
    <property type="term" value="C:cytoplasm"/>
    <property type="evidence" value="ECO:0007669"/>
    <property type="project" value="TreeGrafter"/>
</dbReference>
<proteinExistence type="inferred from homology"/>
<dbReference type="GeneID" id="29109543"/>
<evidence type="ECO:0000256" key="1">
    <source>
        <dbReference type="ARBA" id="ARBA00012452"/>
    </source>
</evidence>
<evidence type="ECO:0000313" key="8">
    <source>
        <dbReference type="Proteomes" id="UP000077248"/>
    </source>
</evidence>
<evidence type="ECO:0000256" key="3">
    <source>
        <dbReference type="ARBA" id="ARBA00047960"/>
    </source>
</evidence>
<dbReference type="InterPro" id="IPR010987">
    <property type="entry name" value="Glutathione-S-Trfase_C-like"/>
</dbReference>
<dbReference type="SUPFAM" id="SSF52833">
    <property type="entry name" value="Thioredoxin-like"/>
    <property type="match status" value="1"/>
</dbReference>
<protein>
    <recommendedName>
        <fullName evidence="1">glutathione transferase</fullName>
        <ecNumber evidence="1">2.5.1.18</ecNumber>
    </recommendedName>
</protein>
<dbReference type="Pfam" id="PF00043">
    <property type="entry name" value="GST_C"/>
    <property type="match status" value="1"/>
</dbReference>
<dbReference type="InterPro" id="IPR036249">
    <property type="entry name" value="Thioredoxin-like_sf"/>
</dbReference>
<dbReference type="GO" id="GO:0043295">
    <property type="term" value="F:glutathione binding"/>
    <property type="evidence" value="ECO:0007669"/>
    <property type="project" value="TreeGrafter"/>
</dbReference>
<evidence type="ECO:0000259" key="5">
    <source>
        <dbReference type="PROSITE" id="PS50404"/>
    </source>
</evidence>
<evidence type="ECO:0000256" key="4">
    <source>
        <dbReference type="RuleBase" id="RU003494"/>
    </source>
</evidence>
<comment type="similarity">
    <text evidence="4">Belongs to the GST superfamily.</text>
</comment>
<sequence length="229" mass="25428">MPAFTLYGSRGSTNTDRVRLTLAEGGFTDYELVLVDLQKGEQKSQEHMKRHPWGKVPAVTFPSGFALYESRAICKYLARKYSFPLVPQGGSTDDDIEAAALFDQAESTELLYFADPAGKIAFEMFVKKKYAGQAPNEAVVSDALRSLEAFLDVADRLLQDREYMAGNDFSLADINYIPLMQRLFVCGYGDVIRSRKAVGAWWDRCMTRPAIQKMLAADKEAAAAAAAIR</sequence>
<organism evidence="7 8">
    <name type="scientific">Alternaria alternata</name>
    <name type="common">Alternaria rot fungus</name>
    <name type="synonym">Torula alternata</name>
    <dbReference type="NCBI Taxonomy" id="5599"/>
    <lineage>
        <taxon>Eukaryota</taxon>
        <taxon>Fungi</taxon>
        <taxon>Dikarya</taxon>
        <taxon>Ascomycota</taxon>
        <taxon>Pezizomycotina</taxon>
        <taxon>Dothideomycetes</taxon>
        <taxon>Pleosporomycetidae</taxon>
        <taxon>Pleosporales</taxon>
        <taxon>Pleosporineae</taxon>
        <taxon>Pleosporaceae</taxon>
        <taxon>Alternaria</taxon>
        <taxon>Alternaria sect. Alternaria</taxon>
        <taxon>Alternaria alternata complex</taxon>
    </lineage>
</organism>
<dbReference type="PROSITE" id="PS50405">
    <property type="entry name" value="GST_CTER"/>
    <property type="match status" value="1"/>
</dbReference>
<dbReference type="EMBL" id="KV441469">
    <property type="protein sequence ID" value="OAG25671.1"/>
    <property type="molecule type" value="Genomic_DNA"/>
</dbReference>
<dbReference type="Pfam" id="PF02798">
    <property type="entry name" value="GST_N"/>
    <property type="match status" value="1"/>
</dbReference>
<name>A0A177E2H4_ALTAL</name>
<evidence type="ECO:0000256" key="2">
    <source>
        <dbReference type="ARBA" id="ARBA00022679"/>
    </source>
</evidence>
<keyword evidence="8" id="KW-1185">Reference proteome</keyword>
<dbReference type="InterPro" id="IPR036282">
    <property type="entry name" value="Glutathione-S-Trfase_C_sf"/>
</dbReference>
<dbReference type="InterPro" id="IPR004046">
    <property type="entry name" value="GST_C"/>
</dbReference>
<dbReference type="STRING" id="5599.A0A177E2H4"/>
<dbReference type="PANTHER" id="PTHR43900:SF3">
    <property type="entry name" value="GLUTATHIONE S-TRANSFERASE RHO"/>
    <property type="match status" value="1"/>
</dbReference>
<dbReference type="Gene3D" id="1.20.1050.10">
    <property type="match status" value="1"/>
</dbReference>
<dbReference type="VEuPathDB" id="FungiDB:CC77DRAFT_1015047"/>
<dbReference type="SFLD" id="SFLDS00019">
    <property type="entry name" value="Glutathione_Transferase_(cytos"/>
    <property type="match status" value="1"/>
</dbReference>
<dbReference type="CDD" id="cd03053">
    <property type="entry name" value="GST_N_Phi"/>
    <property type="match status" value="1"/>
</dbReference>
<dbReference type="InterPro" id="IPR004045">
    <property type="entry name" value="Glutathione_S-Trfase_N"/>
</dbReference>
<feature type="domain" description="GST N-terminal" evidence="5">
    <location>
        <begin position="2"/>
        <end position="85"/>
    </location>
</feature>
<dbReference type="RefSeq" id="XP_018391092.1">
    <property type="nucleotide sequence ID" value="XM_018523949.1"/>
</dbReference>
<dbReference type="SFLD" id="SFLDG00358">
    <property type="entry name" value="Main_(cytGST)"/>
    <property type="match status" value="1"/>
</dbReference>